<organism evidence="1 2">
    <name type="scientific">Rhizorhabdus wittichii</name>
    <dbReference type="NCBI Taxonomy" id="160791"/>
    <lineage>
        <taxon>Bacteria</taxon>
        <taxon>Pseudomonadati</taxon>
        <taxon>Pseudomonadota</taxon>
        <taxon>Alphaproteobacteria</taxon>
        <taxon>Sphingomonadales</taxon>
        <taxon>Sphingomonadaceae</taxon>
        <taxon>Rhizorhabdus</taxon>
    </lineage>
</organism>
<proteinExistence type="predicted"/>
<protein>
    <submittedName>
        <fullName evidence="1">DUF3560 domain-containing protein</fullName>
    </submittedName>
</protein>
<dbReference type="AlphaFoldDB" id="A0A975D7Q5"/>
<evidence type="ECO:0000313" key="1">
    <source>
        <dbReference type="EMBL" id="QTH24471.1"/>
    </source>
</evidence>
<dbReference type="Pfam" id="PF12083">
    <property type="entry name" value="DUF3560"/>
    <property type="match status" value="1"/>
</dbReference>
<dbReference type="EMBL" id="CP059319">
    <property type="protein sequence ID" value="QTH24471.1"/>
    <property type="molecule type" value="Genomic_DNA"/>
</dbReference>
<accession>A0A975D7Q5</accession>
<dbReference type="InterPro" id="IPR021944">
    <property type="entry name" value="DUF3560"/>
</dbReference>
<reference evidence="1" key="2">
    <citation type="submission" date="2021-04" db="EMBL/GenBank/DDBJ databases">
        <title>Isolation and genomic analysis of the ibuprofen-degrading bacterium Sphingomonas strain MPO218.</title>
        <authorList>
            <person name="Aulestia M."/>
            <person name="Flores A."/>
            <person name="Mangas E.L."/>
            <person name="Perez-Pulido A.J."/>
            <person name="Santero E."/>
            <person name="Camacho E.M."/>
        </authorList>
    </citation>
    <scope>NUCLEOTIDE SEQUENCE</scope>
    <source>
        <strain evidence="1">MPO218</strain>
    </source>
</reference>
<dbReference type="Proteomes" id="UP000664914">
    <property type="component" value="Chromosome"/>
</dbReference>
<gene>
    <name evidence="1" type="ORF">HRJ34_04810</name>
</gene>
<sequence length="494" mass="55017">MTSFTATYSPEDNKIRIYASSRLDAETYAQVKEAGFKWAPKQELFVAPRWTPQREDLAIELAGEIEAEEMTLAERAAMKAERLEGLADKRHAQANAFARRADELSQAFYMGQPILVGHHSERGARKTQERMHSAMTAAVKAEKAAGYWLGRASSAEHYASRKSDPRVRANRIKMLLAELRDLQRGINRAHAALAIWEEITTDEQIRHALGNRDSRELWSGYDLYYKVDKGEITPADARQQCIDGATLAVNGPNRGRWIEHVLHRLAFERSMLGDVPRYDGELTPVIIQAFAREHGAESPKCTAIAAAVFRLESPVPLPAHIASASTLELSESDWRDLMQGCGYTVPEKKTRRASRKPDAVPLINPSAEQARQLQAVWNLRMVAACKGKYGAAKPAEIYTTTQAIYSENSKGDYALFKTVEIAADGRRVRMDWQGHERVRSGEPVARIRISTIGSEFYKPDSVVVITDKPGKPLPIDLDALEADARHAAAEETAA</sequence>
<name>A0A975D7Q5_9SPHN</name>
<reference evidence="1" key="1">
    <citation type="submission" date="2020-07" db="EMBL/GenBank/DDBJ databases">
        <authorList>
            <person name="Camacho E."/>
        </authorList>
    </citation>
    <scope>NUCLEOTIDE SEQUENCE</scope>
    <source>
        <strain evidence="1">MPO218</strain>
    </source>
</reference>
<evidence type="ECO:0000313" key="2">
    <source>
        <dbReference type="Proteomes" id="UP000664914"/>
    </source>
</evidence>